<keyword evidence="3" id="KW-1185">Reference proteome</keyword>
<organism evidence="2 3">
    <name type="scientific">Gelatiniphilus marinus</name>
    <dbReference type="NCBI Taxonomy" id="1759464"/>
    <lineage>
        <taxon>Bacteria</taxon>
        <taxon>Pseudomonadati</taxon>
        <taxon>Bacteroidota</taxon>
        <taxon>Flavobacteriia</taxon>
        <taxon>Flavobacteriales</taxon>
        <taxon>Flavobacteriaceae</taxon>
        <taxon>Gelatiniphilus</taxon>
    </lineage>
</organism>
<evidence type="ECO:0000313" key="2">
    <source>
        <dbReference type="EMBL" id="MFD2535173.1"/>
    </source>
</evidence>
<dbReference type="Proteomes" id="UP001597441">
    <property type="component" value="Unassembled WGS sequence"/>
</dbReference>
<reference evidence="3" key="1">
    <citation type="journal article" date="2019" name="Int. J. Syst. Evol. Microbiol.">
        <title>The Global Catalogue of Microorganisms (GCM) 10K type strain sequencing project: providing services to taxonomists for standard genome sequencing and annotation.</title>
        <authorList>
            <consortium name="The Broad Institute Genomics Platform"/>
            <consortium name="The Broad Institute Genome Sequencing Center for Infectious Disease"/>
            <person name="Wu L."/>
            <person name="Ma J."/>
        </authorList>
    </citation>
    <scope>NUCLEOTIDE SEQUENCE [LARGE SCALE GENOMIC DNA]</scope>
    <source>
        <strain evidence="3">KCTC 42903</strain>
    </source>
</reference>
<dbReference type="RefSeq" id="WP_388017138.1">
    <property type="nucleotide sequence ID" value="NZ_JBHUDT010000002.1"/>
</dbReference>
<gene>
    <name evidence="2" type="ORF">ACFSQS_08675</name>
</gene>
<evidence type="ECO:0000313" key="3">
    <source>
        <dbReference type="Proteomes" id="UP001597441"/>
    </source>
</evidence>
<proteinExistence type="predicted"/>
<protein>
    <submittedName>
        <fullName evidence="2">Uncharacterized protein</fullName>
    </submittedName>
</protein>
<comment type="caution">
    <text evidence="2">The sequence shown here is derived from an EMBL/GenBank/DDBJ whole genome shotgun (WGS) entry which is preliminary data.</text>
</comment>
<keyword evidence="1" id="KW-0175">Coiled coil</keyword>
<feature type="coiled-coil region" evidence="1">
    <location>
        <begin position="192"/>
        <end position="219"/>
    </location>
</feature>
<dbReference type="EMBL" id="JBHULK010000002">
    <property type="protein sequence ID" value="MFD2535173.1"/>
    <property type="molecule type" value="Genomic_DNA"/>
</dbReference>
<sequence>MNNNNKIEFNFFNEIREKETYNQLFPQREIGLAIIYLYEKLIEFNSIDKEFSEKDIHNAFIKVFGHQVRQQTEDYGKYIYSLQEYFLDYNQETQKYVFKDYAYKFCEHAKTILKGAYNPTKIKVLCTDITSLLENIKEEEIEKLKDWLELHYKSFEPKLREQIDFLEKHIANSVEQLKKDTNFSDQKFIDVLRGVESSLDNAKEQNKELRSAYEQTKIIRTLLEEKNIDDSHINDLISDVNSFISYTNRRLTSIDKKLERIQPRIRQLFSALNRPRFNSKVQSFIRYILDESTIENINGNKEIIFPNELKTPLVHIDTPSFTILRKDVELFPSKPRYIQTYKQNKSLIKKNQDKIDKRISQQRKIVDWEKLILTRIDLNQKVNLSQLFFKILYEENDAQVAITALFNVIKTIRNKEKINLSVKDELEVNNNFKDITLWRMEVLKSV</sequence>
<accession>A0ABW5JQX1</accession>
<evidence type="ECO:0000256" key="1">
    <source>
        <dbReference type="SAM" id="Coils"/>
    </source>
</evidence>
<name>A0ABW5JQX1_9FLAO</name>